<reference evidence="2" key="1">
    <citation type="submission" date="2015-11" db="EMBL/GenBank/DDBJ databases">
        <title>De novo transcriptome assembly of four potential Pierce s Disease insect vectors from Arizona vineyards.</title>
        <authorList>
            <person name="Tassone E.E."/>
        </authorList>
    </citation>
    <scope>NUCLEOTIDE SEQUENCE</scope>
</reference>
<sequence length="103" mass="11633">AAMDNILKGLEDTYCFLDDILVVGHSIEDGVEKTEKLLKRLQEYGIRANGEKSELLKFNLEFLGHKIDEEGIHPTEKRVRAVLDAPPPTDITQRLISLRAYLG</sequence>
<accession>A0A1B6LKS1</accession>
<dbReference type="EMBL" id="GEBQ01015665">
    <property type="protein sequence ID" value="JAT24312.1"/>
    <property type="molecule type" value="Transcribed_RNA"/>
</dbReference>
<evidence type="ECO:0000313" key="2">
    <source>
        <dbReference type="EMBL" id="JAT24312.1"/>
    </source>
</evidence>
<protein>
    <recommendedName>
        <fullName evidence="1">Reverse transcriptase domain-containing protein</fullName>
    </recommendedName>
</protein>
<dbReference type="Pfam" id="PF00078">
    <property type="entry name" value="RVT_1"/>
    <property type="match status" value="1"/>
</dbReference>
<dbReference type="InterPro" id="IPR050951">
    <property type="entry name" value="Retrovirus_Pol_polyprotein"/>
</dbReference>
<dbReference type="PROSITE" id="PS50878">
    <property type="entry name" value="RT_POL"/>
    <property type="match status" value="1"/>
</dbReference>
<dbReference type="AlphaFoldDB" id="A0A1B6LKS1"/>
<evidence type="ECO:0000259" key="1">
    <source>
        <dbReference type="PROSITE" id="PS50878"/>
    </source>
</evidence>
<organism evidence="2">
    <name type="scientific">Graphocephala atropunctata</name>
    <dbReference type="NCBI Taxonomy" id="36148"/>
    <lineage>
        <taxon>Eukaryota</taxon>
        <taxon>Metazoa</taxon>
        <taxon>Ecdysozoa</taxon>
        <taxon>Arthropoda</taxon>
        <taxon>Hexapoda</taxon>
        <taxon>Insecta</taxon>
        <taxon>Pterygota</taxon>
        <taxon>Neoptera</taxon>
        <taxon>Paraneoptera</taxon>
        <taxon>Hemiptera</taxon>
        <taxon>Auchenorrhyncha</taxon>
        <taxon>Membracoidea</taxon>
        <taxon>Cicadellidae</taxon>
        <taxon>Cicadellinae</taxon>
        <taxon>Cicadellini</taxon>
        <taxon>Graphocephala</taxon>
    </lineage>
</organism>
<dbReference type="InterPro" id="IPR043502">
    <property type="entry name" value="DNA/RNA_pol_sf"/>
</dbReference>
<dbReference type="Gene3D" id="3.30.70.270">
    <property type="match status" value="1"/>
</dbReference>
<dbReference type="PANTHER" id="PTHR37984">
    <property type="entry name" value="PROTEIN CBG26694"/>
    <property type="match status" value="1"/>
</dbReference>
<proteinExistence type="predicted"/>
<name>A0A1B6LKS1_9HEMI</name>
<dbReference type="GO" id="GO:0071897">
    <property type="term" value="P:DNA biosynthetic process"/>
    <property type="evidence" value="ECO:0007669"/>
    <property type="project" value="UniProtKB-ARBA"/>
</dbReference>
<gene>
    <name evidence="2" type="ORF">g.50482</name>
</gene>
<dbReference type="PANTHER" id="PTHR37984:SF10">
    <property type="entry name" value="RIBONUCLEASE H"/>
    <property type="match status" value="1"/>
</dbReference>
<dbReference type="SUPFAM" id="SSF56672">
    <property type="entry name" value="DNA/RNA polymerases"/>
    <property type="match status" value="1"/>
</dbReference>
<feature type="non-terminal residue" evidence="2">
    <location>
        <position position="1"/>
    </location>
</feature>
<dbReference type="InterPro" id="IPR000477">
    <property type="entry name" value="RT_dom"/>
</dbReference>
<dbReference type="InterPro" id="IPR043128">
    <property type="entry name" value="Rev_trsase/Diguanyl_cyclase"/>
</dbReference>
<feature type="domain" description="Reverse transcriptase" evidence="1">
    <location>
        <begin position="1"/>
        <end position="67"/>
    </location>
</feature>
<feature type="non-terminal residue" evidence="2">
    <location>
        <position position="103"/>
    </location>
</feature>